<proteinExistence type="predicted"/>
<dbReference type="GO" id="GO:0052621">
    <property type="term" value="F:diguanylate cyclase activity"/>
    <property type="evidence" value="ECO:0007669"/>
    <property type="project" value="UniProtKB-EC"/>
</dbReference>
<keyword evidence="4" id="KW-0812">Transmembrane</keyword>
<keyword evidence="3" id="KW-0175">Coiled coil</keyword>
<comment type="caution">
    <text evidence="7">The sequence shown here is derived from an EMBL/GenBank/DDBJ whole genome shotgun (WGS) entry which is preliminary data.</text>
</comment>
<dbReference type="InterPro" id="IPR011990">
    <property type="entry name" value="TPR-like_helical_dom_sf"/>
</dbReference>
<dbReference type="EMBL" id="JACXAF010000001">
    <property type="protein sequence ID" value="MBD1388112.1"/>
    <property type="molecule type" value="Genomic_DNA"/>
</dbReference>
<dbReference type="PROSITE" id="PS50887">
    <property type="entry name" value="GGDEF"/>
    <property type="match status" value="1"/>
</dbReference>
<evidence type="ECO:0000259" key="6">
    <source>
        <dbReference type="PROSITE" id="PS50887"/>
    </source>
</evidence>
<dbReference type="NCBIfam" id="TIGR00254">
    <property type="entry name" value="GGDEF"/>
    <property type="match status" value="1"/>
</dbReference>
<dbReference type="InterPro" id="IPR050469">
    <property type="entry name" value="Diguanylate_Cyclase"/>
</dbReference>
<protein>
    <recommendedName>
        <fullName evidence="1">diguanylate cyclase</fullName>
        <ecNumber evidence="1">2.7.7.65</ecNumber>
    </recommendedName>
</protein>
<dbReference type="RefSeq" id="WP_191143226.1">
    <property type="nucleotide sequence ID" value="NZ_JACXAF010000001.1"/>
</dbReference>
<feature type="signal peptide" evidence="5">
    <location>
        <begin position="1"/>
        <end position="22"/>
    </location>
</feature>
<dbReference type="Pfam" id="PF00990">
    <property type="entry name" value="GGDEF"/>
    <property type="match status" value="1"/>
</dbReference>
<sequence length="582" mass="64968">MISKLAKRWCLLALLFSSSVIATPEQQDYSHIATPDLIDSAVALRSSNIEQLTAMIAELESRQLNGAEVSYLSYLQSYYLTLQGRFAEAESSLTALADETRSINVAVLVNISLVNVYTATANWSKGLSAANKLTKLITRLPESDNLHHYSTAILAQFFNNIEQYELGYKNAQKIVELDLKGRLGCAAGILSMNAANNLEIPLNDKSIIDTTLSSCSGMELLYLPSKLIVSERYLLTKQPQLIVDLLEPHLVEFEGSDTVLNFVEIHYLLASAYLQLNQVAQAEAMLERLTTLTEADVNLAKLADGYLLLADIRQNQGRTEQALSLMRQHLQLREQYLNKATSKRLAYQLAQQQISEKESEIQALHDKNELLKTQEDLLEAQRTNDRQFIVALCITVFLLGMFLYRSRSIQQKLKQLSAFDGLTAIHNRSQFMRLAERALSYAEDNKQAVSLVLFDLDQFQKVNDTYGHARGDWVLQQVAKACQQHTRRNDLLARTGGEEFCLLLLGCNDKRAIEVTEKFQQVIHTIDAGSPGFEATMTASFGITDNRLSGYGLDRLLGDAGAAVKMAKANGRDQLAVFAPDK</sequence>
<evidence type="ECO:0000256" key="1">
    <source>
        <dbReference type="ARBA" id="ARBA00012528"/>
    </source>
</evidence>
<accession>A0A8J6UPE3</accession>
<dbReference type="PANTHER" id="PTHR45138:SF9">
    <property type="entry name" value="DIGUANYLATE CYCLASE DGCM-RELATED"/>
    <property type="match status" value="1"/>
</dbReference>
<dbReference type="CDD" id="cd01949">
    <property type="entry name" value="GGDEF"/>
    <property type="match status" value="1"/>
</dbReference>
<feature type="transmembrane region" description="Helical" evidence="4">
    <location>
        <begin position="388"/>
        <end position="404"/>
    </location>
</feature>
<comment type="catalytic activity">
    <reaction evidence="2">
        <text>2 GTP = 3',3'-c-di-GMP + 2 diphosphate</text>
        <dbReference type="Rhea" id="RHEA:24898"/>
        <dbReference type="ChEBI" id="CHEBI:33019"/>
        <dbReference type="ChEBI" id="CHEBI:37565"/>
        <dbReference type="ChEBI" id="CHEBI:58805"/>
        <dbReference type="EC" id="2.7.7.65"/>
    </reaction>
</comment>
<keyword evidence="5" id="KW-0732">Signal</keyword>
<gene>
    <name evidence="7" type="ORF">IC617_01595</name>
</gene>
<dbReference type="EC" id="2.7.7.65" evidence="1"/>
<keyword evidence="8" id="KW-1185">Reference proteome</keyword>
<keyword evidence="4" id="KW-0472">Membrane</keyword>
<organism evidence="7 8">
    <name type="scientific">Neiella litorisoli</name>
    <dbReference type="NCBI Taxonomy" id="2771431"/>
    <lineage>
        <taxon>Bacteria</taxon>
        <taxon>Pseudomonadati</taxon>
        <taxon>Pseudomonadota</taxon>
        <taxon>Gammaproteobacteria</taxon>
        <taxon>Alteromonadales</taxon>
        <taxon>Echinimonadaceae</taxon>
        <taxon>Neiella</taxon>
    </lineage>
</organism>
<reference evidence="7" key="1">
    <citation type="submission" date="2020-09" db="EMBL/GenBank/DDBJ databases">
        <title>A novel bacterium of genus Neiella, isolated from South China Sea.</title>
        <authorList>
            <person name="Huang H."/>
            <person name="Mo K."/>
            <person name="Hu Y."/>
        </authorList>
    </citation>
    <scope>NUCLEOTIDE SEQUENCE</scope>
    <source>
        <strain evidence="7">HB171785</strain>
    </source>
</reference>
<keyword evidence="4" id="KW-1133">Transmembrane helix</keyword>
<name>A0A8J6UPE3_9GAMM</name>
<dbReference type="Gene3D" id="3.30.70.270">
    <property type="match status" value="1"/>
</dbReference>
<feature type="coiled-coil region" evidence="3">
    <location>
        <begin position="347"/>
        <end position="381"/>
    </location>
</feature>
<dbReference type="SMART" id="SM00028">
    <property type="entry name" value="TPR"/>
    <property type="match status" value="2"/>
</dbReference>
<dbReference type="InterPro" id="IPR029787">
    <property type="entry name" value="Nucleotide_cyclase"/>
</dbReference>
<evidence type="ECO:0000256" key="2">
    <source>
        <dbReference type="ARBA" id="ARBA00034247"/>
    </source>
</evidence>
<dbReference type="PANTHER" id="PTHR45138">
    <property type="entry name" value="REGULATORY COMPONENTS OF SENSORY TRANSDUCTION SYSTEM"/>
    <property type="match status" value="1"/>
</dbReference>
<feature type="domain" description="GGDEF" evidence="6">
    <location>
        <begin position="447"/>
        <end position="580"/>
    </location>
</feature>
<dbReference type="SUPFAM" id="SSF48452">
    <property type="entry name" value="TPR-like"/>
    <property type="match status" value="1"/>
</dbReference>
<dbReference type="AlphaFoldDB" id="A0A8J6UPE3"/>
<dbReference type="InterPro" id="IPR019734">
    <property type="entry name" value="TPR_rpt"/>
</dbReference>
<evidence type="ECO:0000256" key="4">
    <source>
        <dbReference type="SAM" id="Phobius"/>
    </source>
</evidence>
<dbReference type="SUPFAM" id="SSF55073">
    <property type="entry name" value="Nucleotide cyclase"/>
    <property type="match status" value="1"/>
</dbReference>
<dbReference type="InterPro" id="IPR000160">
    <property type="entry name" value="GGDEF_dom"/>
</dbReference>
<evidence type="ECO:0000256" key="5">
    <source>
        <dbReference type="SAM" id="SignalP"/>
    </source>
</evidence>
<dbReference type="Proteomes" id="UP000638014">
    <property type="component" value="Unassembled WGS sequence"/>
</dbReference>
<feature type="chain" id="PRO_5035311080" description="diguanylate cyclase" evidence="5">
    <location>
        <begin position="23"/>
        <end position="582"/>
    </location>
</feature>
<dbReference type="SMART" id="SM00267">
    <property type="entry name" value="GGDEF"/>
    <property type="match status" value="1"/>
</dbReference>
<evidence type="ECO:0000313" key="8">
    <source>
        <dbReference type="Proteomes" id="UP000638014"/>
    </source>
</evidence>
<evidence type="ECO:0000313" key="7">
    <source>
        <dbReference type="EMBL" id="MBD1388112.1"/>
    </source>
</evidence>
<dbReference type="InterPro" id="IPR043128">
    <property type="entry name" value="Rev_trsase/Diguanyl_cyclase"/>
</dbReference>
<dbReference type="Gene3D" id="1.25.40.10">
    <property type="entry name" value="Tetratricopeptide repeat domain"/>
    <property type="match status" value="1"/>
</dbReference>
<evidence type="ECO:0000256" key="3">
    <source>
        <dbReference type="SAM" id="Coils"/>
    </source>
</evidence>